<organism evidence="4 5">
    <name type="scientific">Bellilinea caldifistulae</name>
    <dbReference type="NCBI Taxonomy" id="360411"/>
    <lineage>
        <taxon>Bacteria</taxon>
        <taxon>Bacillati</taxon>
        <taxon>Chloroflexota</taxon>
        <taxon>Anaerolineae</taxon>
        <taxon>Anaerolineales</taxon>
        <taxon>Anaerolineaceae</taxon>
        <taxon>Bellilinea</taxon>
    </lineage>
</organism>
<dbReference type="GO" id="GO:0016747">
    <property type="term" value="F:acyltransferase activity, transferring groups other than amino-acyl groups"/>
    <property type="evidence" value="ECO:0007669"/>
    <property type="project" value="InterPro"/>
</dbReference>
<name>A0A0P6X293_9CHLR</name>
<evidence type="ECO:0000259" key="3">
    <source>
        <dbReference type="PROSITE" id="PS51186"/>
    </source>
</evidence>
<protein>
    <submittedName>
        <fullName evidence="4">GCN5 family acetyltransferase</fullName>
    </submittedName>
</protein>
<dbReference type="PANTHER" id="PTHR43877:SF1">
    <property type="entry name" value="ACETYLTRANSFERASE"/>
    <property type="match status" value="1"/>
</dbReference>
<evidence type="ECO:0000313" key="5">
    <source>
        <dbReference type="Proteomes" id="UP000050514"/>
    </source>
</evidence>
<dbReference type="InterPro" id="IPR017255">
    <property type="entry name" value="AcTrfase_GNAT_prd"/>
</dbReference>
<evidence type="ECO:0000256" key="1">
    <source>
        <dbReference type="ARBA" id="ARBA00022679"/>
    </source>
</evidence>
<dbReference type="SUPFAM" id="SSF55729">
    <property type="entry name" value="Acyl-CoA N-acyltransferases (Nat)"/>
    <property type="match status" value="1"/>
</dbReference>
<accession>A0A0P6X293</accession>
<dbReference type="AlphaFoldDB" id="A0A0P6X293"/>
<gene>
    <name evidence="4" type="ORF">AC812_14960</name>
</gene>
<feature type="domain" description="N-acetyltransferase" evidence="3">
    <location>
        <begin position="3"/>
        <end position="140"/>
    </location>
</feature>
<keyword evidence="5" id="KW-1185">Reference proteome</keyword>
<sequence length="145" mass="16453">MEIEIVPFEIKDYDEVYQLWQSCEGIGLSEADSPNRIQRYLERNPGCSFVARKDGQIVGAVLGGHDGRRGYLHHLAVHPAARKMGIGSSLAATALRELSRQGIDRVHIFVYADNRAGIAFWERIGWRLRNNLVLMSIDLQNRFTD</sequence>
<dbReference type="CDD" id="cd04301">
    <property type="entry name" value="NAT_SF"/>
    <property type="match status" value="1"/>
</dbReference>
<evidence type="ECO:0000256" key="2">
    <source>
        <dbReference type="ARBA" id="ARBA00023315"/>
    </source>
</evidence>
<proteinExistence type="predicted"/>
<comment type="caution">
    <text evidence="4">The sequence shown here is derived from an EMBL/GenBank/DDBJ whole genome shotgun (WGS) entry which is preliminary data.</text>
</comment>
<dbReference type="PIRSF" id="PIRSF037663">
    <property type="entry name" value="Acetyltransf_GNAT_prd"/>
    <property type="match status" value="1"/>
</dbReference>
<keyword evidence="1 4" id="KW-0808">Transferase</keyword>
<dbReference type="InterPro" id="IPR000182">
    <property type="entry name" value="GNAT_dom"/>
</dbReference>
<dbReference type="OrthoDB" id="1821130at2"/>
<dbReference type="InterPro" id="IPR016181">
    <property type="entry name" value="Acyl_CoA_acyltransferase"/>
</dbReference>
<evidence type="ECO:0000313" key="4">
    <source>
        <dbReference type="EMBL" id="KPL73668.1"/>
    </source>
</evidence>
<keyword evidence="2" id="KW-0012">Acyltransferase</keyword>
<dbReference type="RefSeq" id="WP_061915173.1">
    <property type="nucleotide sequence ID" value="NZ_DF967971.1"/>
</dbReference>
<reference evidence="4 5" key="1">
    <citation type="submission" date="2015-07" db="EMBL/GenBank/DDBJ databases">
        <title>Draft genome of Bellilinea caldifistulae DSM 17877.</title>
        <authorList>
            <person name="Hemp J."/>
            <person name="Ward L.M."/>
            <person name="Pace L.A."/>
            <person name="Fischer W.W."/>
        </authorList>
    </citation>
    <scope>NUCLEOTIDE SEQUENCE [LARGE SCALE GENOMIC DNA]</scope>
    <source>
        <strain evidence="4 5">GOMI-1</strain>
    </source>
</reference>
<dbReference type="PANTHER" id="PTHR43877">
    <property type="entry name" value="AMINOALKYLPHOSPHONATE N-ACETYLTRANSFERASE-RELATED-RELATED"/>
    <property type="match status" value="1"/>
</dbReference>
<dbReference type="EMBL" id="LGHJ01000020">
    <property type="protein sequence ID" value="KPL73668.1"/>
    <property type="molecule type" value="Genomic_DNA"/>
</dbReference>
<dbReference type="Pfam" id="PF00583">
    <property type="entry name" value="Acetyltransf_1"/>
    <property type="match status" value="1"/>
</dbReference>
<dbReference type="Proteomes" id="UP000050514">
    <property type="component" value="Unassembled WGS sequence"/>
</dbReference>
<dbReference type="Gene3D" id="3.40.630.30">
    <property type="match status" value="1"/>
</dbReference>
<dbReference type="PROSITE" id="PS51186">
    <property type="entry name" value="GNAT"/>
    <property type="match status" value="1"/>
</dbReference>
<dbReference type="InterPro" id="IPR050832">
    <property type="entry name" value="Bact_Acetyltransf"/>
</dbReference>
<dbReference type="STRING" id="360411.AC812_14960"/>